<dbReference type="InterPro" id="IPR011202">
    <property type="entry name" value="UCP014677"/>
</dbReference>
<evidence type="ECO:0000313" key="2">
    <source>
        <dbReference type="EMBL" id="SEB11443.1"/>
    </source>
</evidence>
<dbReference type="Proteomes" id="UP000199656">
    <property type="component" value="Unassembled WGS sequence"/>
</dbReference>
<dbReference type="EMBL" id="FNRL01000050">
    <property type="protein sequence ID" value="SEB11443.1"/>
    <property type="molecule type" value="Genomic_DNA"/>
</dbReference>
<protein>
    <submittedName>
        <fullName evidence="2">SIR2-like domain-containing protein</fullName>
    </submittedName>
</protein>
<evidence type="ECO:0000313" key="3">
    <source>
        <dbReference type="Proteomes" id="UP000199656"/>
    </source>
</evidence>
<evidence type="ECO:0000256" key="1">
    <source>
        <dbReference type="SAM" id="Coils"/>
    </source>
</evidence>
<dbReference type="AlphaFoldDB" id="A0A1H4GPE1"/>
<reference evidence="3" key="1">
    <citation type="submission" date="2016-10" db="EMBL/GenBank/DDBJ databases">
        <authorList>
            <person name="Varghese N."/>
            <person name="Submissions S."/>
        </authorList>
    </citation>
    <scope>NUCLEOTIDE SEQUENCE [LARGE SCALE GENOMIC DNA]</scope>
    <source>
        <strain evidence="3">DSM 23920</strain>
    </source>
</reference>
<gene>
    <name evidence="2" type="ORF">SAMN05660909_05585</name>
</gene>
<proteinExistence type="predicted"/>
<name>A0A1H4GPE1_9BACT</name>
<dbReference type="Pfam" id="PF13289">
    <property type="entry name" value="SIR2_2"/>
    <property type="match status" value="1"/>
</dbReference>
<feature type="coiled-coil region" evidence="1">
    <location>
        <begin position="117"/>
        <end position="144"/>
    </location>
</feature>
<keyword evidence="1" id="KW-0175">Coiled coil</keyword>
<accession>A0A1H4GPE1</accession>
<keyword evidence="3" id="KW-1185">Reference proteome</keyword>
<sequence length="536" mass="61639">MLRTLTDYSLYMEDIKQKLKDHLSQFSTNPYLFVGSGMSRRYLNLPTWIDLLKQFHAISKLELSFEYYLSLSQGKMPKLASVIGNEFHKVWWNDSKFKKSVEKFSKEASTDIPLALKIELCEYLKKIEQQNSEYNEEIELLSRAVVDGIITTNWDMFLNKVFHDYKVYVGQQELLFSESFSVGEIFKIHGSIDKPSSIVVNEEDYKNFNSKYAYLAAKLLTIFVEHPVFFMGYSLTDENVIEILNSIMNCVDNGNVEKIKDRLIFVLRCKENEEPSFQDSQMVLSQGKIIPIKILRLDSFLPLYEVLANLRQRLPVKLLRKLKESVVEYVKSHAPTNKVFVGDIDDTTELSDIEFVIGVGVASQALSSQGYKGIKSRDVIEDVIFNNKGYVAKLLIENTLPEITKGNVFIPVFKYLRAEKLLNGNGTLTAAAASQLSGKIRLKPDFPKCCEPDYNYSKKKTFVRSTYQTVKGIISACDTTHAMLYIPLLDKRNIDLDDLEEFLKLNFEDKKVREATVFRKLVCLYDYLRYGLDPGI</sequence>
<dbReference type="PIRSF" id="PIRSF014677">
    <property type="entry name" value="UCP014677"/>
    <property type="match status" value="1"/>
</dbReference>
<organism evidence="2 3">
    <name type="scientific">Chitinophaga terrae</name>
    <name type="common">ex Kim and Jung 2007</name>
    <dbReference type="NCBI Taxonomy" id="408074"/>
    <lineage>
        <taxon>Bacteria</taxon>
        <taxon>Pseudomonadati</taxon>
        <taxon>Bacteroidota</taxon>
        <taxon>Chitinophagia</taxon>
        <taxon>Chitinophagales</taxon>
        <taxon>Chitinophagaceae</taxon>
        <taxon>Chitinophaga</taxon>
    </lineage>
</organism>
<dbReference type="STRING" id="408074.SAMN05660909_05585"/>